<dbReference type="SUPFAM" id="SSF51556">
    <property type="entry name" value="Metallo-dependent hydrolases"/>
    <property type="match status" value="1"/>
</dbReference>
<proteinExistence type="predicted"/>
<feature type="binding site" evidence="3">
    <location>
        <position position="146"/>
    </location>
    <ligand>
        <name>a divalent metal cation</name>
        <dbReference type="ChEBI" id="CHEBI:60240"/>
        <label>2</label>
    </ligand>
</feature>
<dbReference type="Proteomes" id="UP000177907">
    <property type="component" value="Unassembled WGS sequence"/>
</dbReference>
<dbReference type="PANTHER" id="PTHR46124:SF2">
    <property type="entry name" value="D-AMINOACYL-TRNA DEACYLASE"/>
    <property type="match status" value="1"/>
</dbReference>
<feature type="binding site" evidence="3">
    <location>
        <position position="255"/>
    </location>
    <ligand>
        <name>a divalent metal cation</name>
        <dbReference type="ChEBI" id="CHEBI:60240"/>
        <label>1</label>
    </ligand>
</feature>
<dbReference type="GO" id="GO:0046872">
    <property type="term" value="F:metal ion binding"/>
    <property type="evidence" value="ECO:0007669"/>
    <property type="project" value="UniProtKB-KW"/>
</dbReference>
<dbReference type="PROSITE" id="PS01090">
    <property type="entry name" value="TATD_2"/>
    <property type="match status" value="1"/>
</dbReference>
<dbReference type="CDD" id="cd01310">
    <property type="entry name" value="TatD_DNAse"/>
    <property type="match status" value="1"/>
</dbReference>
<evidence type="ECO:0008006" key="6">
    <source>
        <dbReference type="Google" id="ProtNLM"/>
    </source>
</evidence>
<dbReference type="Gene3D" id="3.20.20.140">
    <property type="entry name" value="Metal-dependent hydrolases"/>
    <property type="match status" value="1"/>
</dbReference>
<keyword evidence="2" id="KW-0378">Hydrolase</keyword>
<dbReference type="InterPro" id="IPR032466">
    <property type="entry name" value="Metal_Hydrolase"/>
</dbReference>
<evidence type="ECO:0000256" key="1">
    <source>
        <dbReference type="ARBA" id="ARBA00022723"/>
    </source>
</evidence>
<dbReference type="PIRSF" id="PIRSF005902">
    <property type="entry name" value="DNase_TatD"/>
    <property type="match status" value="1"/>
</dbReference>
<dbReference type="InterPro" id="IPR001130">
    <property type="entry name" value="TatD-like"/>
</dbReference>
<reference evidence="4 5" key="1">
    <citation type="journal article" date="2016" name="Nat. Commun.">
        <title>Thousands of microbial genomes shed light on interconnected biogeochemical processes in an aquifer system.</title>
        <authorList>
            <person name="Anantharaman K."/>
            <person name="Brown C.T."/>
            <person name="Hug L.A."/>
            <person name="Sharon I."/>
            <person name="Castelle C.J."/>
            <person name="Probst A.J."/>
            <person name="Thomas B.C."/>
            <person name="Singh A."/>
            <person name="Wilkins M.J."/>
            <person name="Karaoz U."/>
            <person name="Brodie E.L."/>
            <person name="Williams K.H."/>
            <person name="Hubbard S.S."/>
            <person name="Banfield J.F."/>
        </authorList>
    </citation>
    <scope>NUCLEOTIDE SEQUENCE [LARGE SCALE GENOMIC DNA]</scope>
</reference>
<feature type="binding site" evidence="3">
    <location>
        <position position="104"/>
    </location>
    <ligand>
        <name>a divalent metal cation</name>
        <dbReference type="ChEBI" id="CHEBI:60240"/>
        <label>1</label>
    </ligand>
</feature>
<dbReference type="Pfam" id="PF01026">
    <property type="entry name" value="TatD_DNase"/>
    <property type="match status" value="1"/>
</dbReference>
<protein>
    <recommendedName>
        <fullName evidence="6">Hydrolase TatD</fullName>
    </recommendedName>
</protein>
<name>A0A1F6NW63_9BACT</name>
<dbReference type="FunFam" id="3.20.20.140:FF:000005">
    <property type="entry name" value="TatD family hydrolase"/>
    <property type="match status" value="1"/>
</dbReference>
<evidence type="ECO:0000256" key="3">
    <source>
        <dbReference type="PIRSR" id="PIRSR005902-1"/>
    </source>
</evidence>
<feature type="binding site" evidence="3">
    <location>
        <position position="198"/>
    </location>
    <ligand>
        <name>a divalent metal cation</name>
        <dbReference type="ChEBI" id="CHEBI:60240"/>
        <label>2</label>
    </ligand>
</feature>
<comment type="caution">
    <text evidence="4">The sequence shown here is derived from an EMBL/GenBank/DDBJ whole genome shotgun (WGS) entry which is preliminary data.</text>
</comment>
<feature type="binding site" evidence="3">
    <location>
        <position position="6"/>
    </location>
    <ligand>
        <name>a divalent metal cation</name>
        <dbReference type="ChEBI" id="CHEBI:60240"/>
        <label>1</label>
    </ligand>
</feature>
<evidence type="ECO:0000313" key="4">
    <source>
        <dbReference type="EMBL" id="OGH88159.1"/>
    </source>
</evidence>
<organism evidence="4 5">
    <name type="scientific">Candidatus Magasanikbacteria bacterium RIFOXYC2_FULL_42_28</name>
    <dbReference type="NCBI Taxonomy" id="1798704"/>
    <lineage>
        <taxon>Bacteria</taxon>
        <taxon>Candidatus Magasanikiibacteriota</taxon>
    </lineage>
</organism>
<feature type="binding site" evidence="3">
    <location>
        <position position="8"/>
    </location>
    <ligand>
        <name>a divalent metal cation</name>
        <dbReference type="ChEBI" id="CHEBI:60240"/>
        <label>1</label>
    </ligand>
</feature>
<dbReference type="PANTHER" id="PTHR46124">
    <property type="entry name" value="D-AMINOACYL-TRNA DEACYLASE"/>
    <property type="match status" value="1"/>
</dbReference>
<keyword evidence="1 3" id="KW-0479">Metal-binding</keyword>
<dbReference type="GO" id="GO:0016788">
    <property type="term" value="F:hydrolase activity, acting on ester bonds"/>
    <property type="evidence" value="ECO:0007669"/>
    <property type="project" value="InterPro"/>
</dbReference>
<evidence type="ECO:0000313" key="5">
    <source>
        <dbReference type="Proteomes" id="UP000177907"/>
    </source>
</evidence>
<dbReference type="STRING" id="1798704.A3J93_00250"/>
<dbReference type="EMBL" id="MFQZ01000005">
    <property type="protein sequence ID" value="OGH88159.1"/>
    <property type="molecule type" value="Genomic_DNA"/>
</dbReference>
<dbReference type="AlphaFoldDB" id="A0A1F6NW63"/>
<sequence>MIIDTHCHIQFRGYDNDRAEVIKRCREKDVIMNAVGTQIDTSRAAVELAEANPDIYATIGLHPIHLFTTRVDEEESSFLSREENFDYDAYKKLGQSEKVIAVGECGLELFHIPPEADREAILKKQKNVFLLQVKLAQELNVPLVIHVRDAYDEMLELLLSLRGAQRRGNPTVKLPPYGWSAVGMTSPLARNDIKGVVHCYSGNWRLAQGFLDLGLYLGFTGVITFPPRKTNPQSTLDLLEVVKNAPLDRILIETDSPYLAPQAYRGQRAEPWMAIENLRKIAEIKGLDMAEVTEAVLNNTKKIFTKIKNC</sequence>
<dbReference type="InterPro" id="IPR018228">
    <property type="entry name" value="DNase_TatD-rel_CS"/>
</dbReference>
<accession>A0A1F6NW63</accession>
<evidence type="ECO:0000256" key="2">
    <source>
        <dbReference type="ARBA" id="ARBA00022801"/>
    </source>
</evidence>
<gene>
    <name evidence="4" type="ORF">A3J93_00250</name>
</gene>